<dbReference type="AlphaFoldDB" id="A0A9Q3EZS9"/>
<evidence type="ECO:0000313" key="2">
    <source>
        <dbReference type="EMBL" id="MBW0528967.1"/>
    </source>
</evidence>
<protein>
    <submittedName>
        <fullName evidence="2">Uncharacterized protein</fullName>
    </submittedName>
</protein>
<evidence type="ECO:0000313" key="3">
    <source>
        <dbReference type="Proteomes" id="UP000765509"/>
    </source>
</evidence>
<keyword evidence="3" id="KW-1185">Reference proteome</keyword>
<name>A0A9Q3EZS9_9BASI</name>
<comment type="caution">
    <text evidence="2">The sequence shown here is derived from an EMBL/GenBank/DDBJ whole genome shotgun (WGS) entry which is preliminary data.</text>
</comment>
<gene>
    <name evidence="2" type="ORF">O181_068682</name>
</gene>
<feature type="region of interest" description="Disordered" evidence="1">
    <location>
        <begin position="1"/>
        <end position="30"/>
    </location>
</feature>
<dbReference type="Proteomes" id="UP000765509">
    <property type="component" value="Unassembled WGS sequence"/>
</dbReference>
<sequence length="69" mass="8053">MIGSRSIEPDDERDDESAEEGELVDRPRIGRNLERSTQRWRRSRGAMTTLLTELTELTELTKIEIFKSM</sequence>
<proteinExistence type="predicted"/>
<feature type="compositionally biased region" description="Acidic residues" evidence="1">
    <location>
        <begin position="9"/>
        <end position="22"/>
    </location>
</feature>
<organism evidence="2 3">
    <name type="scientific">Austropuccinia psidii MF-1</name>
    <dbReference type="NCBI Taxonomy" id="1389203"/>
    <lineage>
        <taxon>Eukaryota</taxon>
        <taxon>Fungi</taxon>
        <taxon>Dikarya</taxon>
        <taxon>Basidiomycota</taxon>
        <taxon>Pucciniomycotina</taxon>
        <taxon>Pucciniomycetes</taxon>
        <taxon>Pucciniales</taxon>
        <taxon>Sphaerophragmiaceae</taxon>
        <taxon>Austropuccinia</taxon>
    </lineage>
</organism>
<evidence type="ECO:0000256" key="1">
    <source>
        <dbReference type="SAM" id="MobiDB-lite"/>
    </source>
</evidence>
<dbReference type="EMBL" id="AVOT02034766">
    <property type="protein sequence ID" value="MBW0528967.1"/>
    <property type="molecule type" value="Genomic_DNA"/>
</dbReference>
<accession>A0A9Q3EZS9</accession>
<reference evidence="2" key="1">
    <citation type="submission" date="2021-03" db="EMBL/GenBank/DDBJ databases">
        <title>Draft genome sequence of rust myrtle Austropuccinia psidii MF-1, a brazilian biotype.</title>
        <authorList>
            <person name="Quecine M.C."/>
            <person name="Pachon D.M.R."/>
            <person name="Bonatelli M.L."/>
            <person name="Correr F.H."/>
            <person name="Franceschini L.M."/>
            <person name="Leite T.F."/>
            <person name="Margarido G.R.A."/>
            <person name="Almeida C.A."/>
            <person name="Ferrarezi J.A."/>
            <person name="Labate C.A."/>
        </authorList>
    </citation>
    <scope>NUCLEOTIDE SEQUENCE</scope>
    <source>
        <strain evidence="2">MF-1</strain>
    </source>
</reference>